<dbReference type="GO" id="GO:0102389">
    <property type="term" value="F:polyprenol reductase activity"/>
    <property type="evidence" value="ECO:0007669"/>
    <property type="project" value="UniProtKB-UniRule"/>
</dbReference>
<dbReference type="STRING" id="7739.C3ZNF6"/>
<accession>C3ZNF6</accession>
<dbReference type="EC" id="1.3.1.94" evidence="12"/>
<evidence type="ECO:0000256" key="4">
    <source>
        <dbReference type="ARBA" id="ARBA00023136"/>
    </source>
</evidence>
<proteinExistence type="inferred from homology"/>
<keyword evidence="12" id="KW-0256">Endoplasmic reticulum</keyword>
<evidence type="ECO:0000313" key="14">
    <source>
        <dbReference type="EMBL" id="EEN45909.1"/>
    </source>
</evidence>
<feature type="transmembrane region" description="Helical" evidence="12">
    <location>
        <begin position="6"/>
        <end position="27"/>
    </location>
</feature>
<dbReference type="InParanoid" id="C3ZNF6"/>
<dbReference type="InterPro" id="IPR039698">
    <property type="entry name" value="Dfg10/SRD5A3"/>
</dbReference>
<sequence length="318" mass="37020">MDACLLEVFWFSLISAFLLGWTVYTLVPSAPDFLQDLLHYGKCKVVRDDRSWLRVFDIPKRWFSHFYYEGVVWNSFILLVTLLSFVGGVPAFWWLQEGLSFISDYPLDPPTDCNIDVVFPTADHVSVLLALILLEFQIIRRLWECLYVSIFSDVSVHLVHYLLGLVYYLAVPISIIAEGPKLDGETCIYTWHKLSLSDVRWSHVVGTALFIWSFWQQNKAHIILANLRKDKRGYVVTRGHKIPYGGWFEYVSNPHYLAELLMYLSIIIVLGGEHYLSWVIQGYIAVELGLCGWITHNWYRTKFDNYPSSRSVLIPYIF</sequence>
<evidence type="ECO:0000259" key="13">
    <source>
        <dbReference type="Pfam" id="PF02544"/>
    </source>
</evidence>
<dbReference type="PANTHER" id="PTHR14624">
    <property type="entry name" value="DFG10 PROTEIN"/>
    <property type="match status" value="1"/>
</dbReference>
<evidence type="ECO:0000256" key="11">
    <source>
        <dbReference type="ARBA" id="ARBA00049427"/>
    </source>
</evidence>
<comment type="catalytic activity">
    <reaction evidence="10">
        <text>17beta-hydroxy-5alpha-androstan-3-one + NADP(+) = testosterone + NADPH + H(+)</text>
        <dbReference type="Rhea" id="RHEA:50820"/>
        <dbReference type="ChEBI" id="CHEBI:15378"/>
        <dbReference type="ChEBI" id="CHEBI:16330"/>
        <dbReference type="ChEBI" id="CHEBI:17347"/>
        <dbReference type="ChEBI" id="CHEBI:57783"/>
        <dbReference type="ChEBI" id="CHEBI:58349"/>
        <dbReference type="EC" id="1.3.1.22"/>
    </reaction>
    <physiologicalReaction direction="right-to-left" evidence="10">
        <dbReference type="Rhea" id="RHEA:50822"/>
    </physiologicalReaction>
</comment>
<comment type="function">
    <text evidence="5">Plays a key role in early steps of protein N-linked glycosylation by being involved in the conversion of polyprenol into dolichol. Acts as a polyprenal reductase that mediates the reduction of polyprenal into dolichal in a NADP-dependent mechanism. Dolichols are required for the synthesis of dolichol-linked monosaccharides and the oligosaccharide precursor used for N-glycosylation. Also able to convert testosterone (T) into 5-alpha-dihydrotestosterone (DHT).</text>
</comment>
<feature type="transmembrane region" description="Helical" evidence="12">
    <location>
        <begin position="146"/>
        <end position="170"/>
    </location>
</feature>
<keyword evidence="2 12" id="KW-0812">Transmembrane</keyword>
<protein>
    <recommendedName>
        <fullName evidence="7 12">Polyprenal reductase</fullName>
        <ecNumber evidence="12">1.3.1.94</ecNumber>
    </recommendedName>
</protein>
<evidence type="ECO:0000256" key="1">
    <source>
        <dbReference type="ARBA" id="ARBA00004127"/>
    </source>
</evidence>
<evidence type="ECO:0000256" key="6">
    <source>
        <dbReference type="ARBA" id="ARBA00046320"/>
    </source>
</evidence>
<dbReference type="GO" id="GO:0005789">
    <property type="term" value="C:endoplasmic reticulum membrane"/>
    <property type="evidence" value="ECO:0007669"/>
    <property type="project" value="UniProtKB-SubCell"/>
</dbReference>
<dbReference type="PANTHER" id="PTHR14624:SF0">
    <property type="entry name" value="POLYPRENOL REDUCTASE"/>
    <property type="match status" value="1"/>
</dbReference>
<comment type="catalytic activity">
    <reaction evidence="8">
        <text>androst-4-ene-3,17-dione + NADPH + H(+) = 5alpha-androstan-3,17-dione + NADP(+)</text>
        <dbReference type="Rhea" id="RHEA:50816"/>
        <dbReference type="ChEBI" id="CHEBI:15378"/>
        <dbReference type="ChEBI" id="CHEBI:15994"/>
        <dbReference type="ChEBI" id="CHEBI:16422"/>
        <dbReference type="ChEBI" id="CHEBI:57783"/>
        <dbReference type="ChEBI" id="CHEBI:58349"/>
    </reaction>
    <physiologicalReaction direction="right-to-left" evidence="8">
        <dbReference type="Rhea" id="RHEA:50818"/>
    </physiologicalReaction>
</comment>
<reference evidence="14" key="1">
    <citation type="journal article" date="2008" name="Nature">
        <title>The amphioxus genome and the evolution of the chordate karyotype.</title>
        <authorList>
            <consortium name="US DOE Joint Genome Institute (JGI-PGF)"/>
            <person name="Putnam N.H."/>
            <person name="Butts T."/>
            <person name="Ferrier D.E.K."/>
            <person name="Furlong R.F."/>
            <person name="Hellsten U."/>
            <person name="Kawashima T."/>
            <person name="Robinson-Rechavi M."/>
            <person name="Shoguchi E."/>
            <person name="Terry A."/>
            <person name="Yu J.-K."/>
            <person name="Benito-Gutierrez E.L."/>
            <person name="Dubchak I."/>
            <person name="Garcia-Fernandez J."/>
            <person name="Gibson-Brown J.J."/>
            <person name="Grigoriev I.V."/>
            <person name="Horton A.C."/>
            <person name="de Jong P.J."/>
            <person name="Jurka J."/>
            <person name="Kapitonov V.V."/>
            <person name="Kohara Y."/>
            <person name="Kuroki Y."/>
            <person name="Lindquist E."/>
            <person name="Lucas S."/>
            <person name="Osoegawa K."/>
            <person name="Pennacchio L.A."/>
            <person name="Salamov A.A."/>
            <person name="Satou Y."/>
            <person name="Sauka-Spengler T."/>
            <person name="Schmutz J."/>
            <person name="Shin-I T."/>
            <person name="Toyoda A."/>
            <person name="Bronner-Fraser M."/>
            <person name="Fujiyama A."/>
            <person name="Holland L.Z."/>
            <person name="Holland P.W.H."/>
            <person name="Satoh N."/>
            <person name="Rokhsar D.S."/>
        </authorList>
    </citation>
    <scope>NUCLEOTIDE SEQUENCE [LARGE SCALE GENOMIC DNA]</scope>
    <source>
        <strain evidence="14">S238N-H82</strain>
        <tissue evidence="14">Testes</tissue>
    </source>
</reference>
<evidence type="ECO:0000256" key="3">
    <source>
        <dbReference type="ARBA" id="ARBA00022989"/>
    </source>
</evidence>
<comment type="pathway">
    <text evidence="12">Protein modification; protein glycosylation.</text>
</comment>
<organism>
    <name type="scientific">Branchiostoma floridae</name>
    <name type="common">Florida lancelet</name>
    <name type="synonym">Amphioxus</name>
    <dbReference type="NCBI Taxonomy" id="7739"/>
    <lineage>
        <taxon>Eukaryota</taxon>
        <taxon>Metazoa</taxon>
        <taxon>Chordata</taxon>
        <taxon>Cephalochordata</taxon>
        <taxon>Leptocardii</taxon>
        <taxon>Amphioxiformes</taxon>
        <taxon>Branchiostomatidae</taxon>
        <taxon>Branchiostoma</taxon>
    </lineage>
</organism>
<evidence type="ECO:0000256" key="8">
    <source>
        <dbReference type="ARBA" id="ARBA00048095"/>
    </source>
</evidence>
<evidence type="ECO:0000256" key="10">
    <source>
        <dbReference type="ARBA" id="ARBA00049397"/>
    </source>
</evidence>
<dbReference type="GO" id="GO:0006488">
    <property type="term" value="P:dolichol-linked oligosaccharide biosynthetic process"/>
    <property type="evidence" value="ECO:0007669"/>
    <property type="project" value="UniProtKB-UniRule"/>
</dbReference>
<comment type="similarity">
    <text evidence="6 12">Belongs to the steroid 5-alpha reductase family. Polyprenal reductase subfamily.</text>
</comment>
<dbReference type="GO" id="GO:0047751">
    <property type="term" value="F:3-oxo-5-alpha-steroid 4-dehydrogenase (NADP+) activity"/>
    <property type="evidence" value="ECO:0007669"/>
    <property type="project" value="UniProtKB-EC"/>
</dbReference>
<evidence type="ECO:0000256" key="5">
    <source>
        <dbReference type="ARBA" id="ARBA00045898"/>
    </source>
</evidence>
<comment type="caution">
    <text evidence="12">Lacks conserved residue(s) required for the propagation of feature annotation.</text>
</comment>
<dbReference type="GO" id="GO:0016095">
    <property type="term" value="P:polyprenol catabolic process"/>
    <property type="evidence" value="ECO:0007669"/>
    <property type="project" value="UniProtKB-UniRule"/>
</dbReference>
<dbReference type="InterPro" id="IPR001104">
    <property type="entry name" value="3-oxo-5_a-steroid_4-DH_C"/>
</dbReference>
<dbReference type="Pfam" id="PF02544">
    <property type="entry name" value="Steroid_dh"/>
    <property type="match status" value="1"/>
</dbReference>
<evidence type="ECO:0000256" key="12">
    <source>
        <dbReference type="RuleBase" id="RU367081"/>
    </source>
</evidence>
<dbReference type="PROSITE" id="PS50244">
    <property type="entry name" value="S5A_REDUCTASE"/>
    <property type="match status" value="1"/>
</dbReference>
<name>C3ZNF6_BRAFL</name>
<feature type="domain" description="3-oxo-5-alpha-steroid 4-dehydrogenase C-terminal" evidence="13">
    <location>
        <begin position="201"/>
        <end position="318"/>
    </location>
</feature>
<keyword evidence="12" id="KW-0521">NADP</keyword>
<comment type="subcellular location">
    <subcellularLocation>
        <location evidence="1">Endomembrane system</location>
        <topology evidence="1">Multi-pass membrane protein</topology>
    </subcellularLocation>
    <subcellularLocation>
        <location evidence="12">Endoplasmic reticulum membrane</location>
    </subcellularLocation>
</comment>
<feature type="transmembrane region" description="Helical" evidence="12">
    <location>
        <begin position="71"/>
        <end position="95"/>
    </location>
</feature>
<evidence type="ECO:0000256" key="9">
    <source>
        <dbReference type="ARBA" id="ARBA00048765"/>
    </source>
</evidence>
<dbReference type="AlphaFoldDB" id="C3ZNF6"/>
<gene>
    <name evidence="14" type="ORF">BRAFLDRAFT_225387</name>
</gene>
<evidence type="ECO:0000256" key="7">
    <source>
        <dbReference type="ARBA" id="ARBA00047186"/>
    </source>
</evidence>
<keyword evidence="4 12" id="KW-0472">Membrane</keyword>
<dbReference type="EMBL" id="GG666651">
    <property type="protein sequence ID" value="EEN45909.1"/>
    <property type="molecule type" value="Genomic_DNA"/>
</dbReference>
<keyword evidence="3 12" id="KW-1133">Transmembrane helix</keyword>
<dbReference type="GO" id="GO:0160198">
    <property type="term" value="F:polyprenal reductase activity"/>
    <property type="evidence" value="ECO:0007669"/>
    <property type="project" value="UniProtKB-EC"/>
</dbReference>
<comment type="catalytic activity">
    <reaction evidence="9">
        <text>a 3-oxo-5alpha-steroid + NADP(+) = a 3-oxo-Delta(4)-steroid + NADPH + H(+)</text>
        <dbReference type="Rhea" id="RHEA:54384"/>
        <dbReference type="ChEBI" id="CHEBI:13601"/>
        <dbReference type="ChEBI" id="CHEBI:15378"/>
        <dbReference type="ChEBI" id="CHEBI:47909"/>
        <dbReference type="ChEBI" id="CHEBI:57783"/>
        <dbReference type="ChEBI" id="CHEBI:58349"/>
        <dbReference type="EC" id="1.3.1.22"/>
    </reaction>
    <physiologicalReaction direction="right-to-left" evidence="9">
        <dbReference type="Rhea" id="RHEA:54386"/>
    </physiologicalReaction>
</comment>
<evidence type="ECO:0000256" key="2">
    <source>
        <dbReference type="ARBA" id="ARBA00022692"/>
    </source>
</evidence>
<dbReference type="eggNOG" id="KOG1640">
    <property type="taxonomic scope" value="Eukaryota"/>
</dbReference>
<dbReference type="UniPathway" id="UPA00378"/>
<keyword evidence="12" id="KW-0560">Oxidoreductase</keyword>
<comment type="catalytic activity">
    <reaction evidence="11 12">
        <text>a di-trans,poly-cis-dolichal + NADP(+) = a di-trans,poly-cis-polyprenal + NADPH + H(+)</text>
        <dbReference type="Rhea" id="RHEA:80727"/>
        <dbReference type="Rhea" id="RHEA-COMP:19536"/>
        <dbReference type="Rhea" id="RHEA-COMP:19537"/>
        <dbReference type="ChEBI" id="CHEBI:15378"/>
        <dbReference type="ChEBI" id="CHEBI:57783"/>
        <dbReference type="ChEBI" id="CHEBI:58349"/>
        <dbReference type="ChEBI" id="CHEBI:231623"/>
        <dbReference type="ChEBI" id="CHEBI:231637"/>
        <dbReference type="EC" id="1.3.1.94"/>
    </reaction>
    <physiologicalReaction direction="right-to-left" evidence="11 12">
        <dbReference type="Rhea" id="RHEA:80729"/>
    </physiologicalReaction>
</comment>